<protein>
    <submittedName>
        <fullName evidence="2">Type VI secretion system tip protein VgrG</fullName>
    </submittedName>
</protein>
<evidence type="ECO:0000256" key="1">
    <source>
        <dbReference type="SAM" id="MobiDB-lite"/>
    </source>
</evidence>
<organism evidence="2 3">
    <name type="scientific">Stutzerimonas stutzeri</name>
    <name type="common">Pseudomonas stutzeri</name>
    <dbReference type="NCBI Taxonomy" id="316"/>
    <lineage>
        <taxon>Bacteria</taxon>
        <taxon>Pseudomonadati</taxon>
        <taxon>Pseudomonadota</taxon>
        <taxon>Gammaproteobacteria</taxon>
        <taxon>Pseudomonadales</taxon>
        <taxon>Pseudomonadaceae</taxon>
        <taxon>Stutzerimonas</taxon>
    </lineage>
</organism>
<evidence type="ECO:0000313" key="2">
    <source>
        <dbReference type="EMBL" id="PNF78595.1"/>
    </source>
</evidence>
<feature type="non-terminal residue" evidence="2">
    <location>
        <position position="1"/>
    </location>
</feature>
<feature type="non-terminal residue" evidence="2">
    <location>
        <position position="206"/>
    </location>
</feature>
<sequence length="206" mass="23522">QDSGLVADQPVIKRFGLRLETRTSRVTRRDYDFEKPRLTMEASFHSDFQPDLEDYDYPGRFTERTRGKHLSQRALERHRHDYELAEGESDQPRLVSGNFLLLSEHPRADWNQLWLLTEVLHEGKQPQVLEESITNVPAHHGLTPSPLWGEGWGEGALASSDLQQGYRNHFTATPWDIPFRPALKHPKPKVLGSQTAVVTGPPGEEI</sequence>
<dbReference type="EMBL" id="POUN01000013">
    <property type="protein sequence ID" value="PNF78595.1"/>
    <property type="molecule type" value="Genomic_DNA"/>
</dbReference>
<name>A0A2N8RW49_STUST</name>
<reference evidence="2 3" key="1">
    <citation type="submission" date="2018-01" db="EMBL/GenBank/DDBJ databases">
        <title>Denitrification phenotypes of diverse strains of Pseudomonas stutzeri.</title>
        <authorList>
            <person name="Milligan D.A."/>
            <person name="Bergaust L."/>
            <person name="Bakken L.R."/>
            <person name="Frostegard A."/>
        </authorList>
    </citation>
    <scope>NUCLEOTIDE SEQUENCE [LARGE SCALE GENOMIC DNA]</scope>
    <source>
        <strain evidence="2 3">KC</strain>
    </source>
</reference>
<dbReference type="Gene3D" id="2.30.110.50">
    <property type="match status" value="1"/>
</dbReference>
<proteinExistence type="predicted"/>
<dbReference type="SUPFAM" id="SSF69279">
    <property type="entry name" value="Phage tail proteins"/>
    <property type="match status" value="1"/>
</dbReference>
<evidence type="ECO:0000313" key="3">
    <source>
        <dbReference type="Proteomes" id="UP000235925"/>
    </source>
</evidence>
<dbReference type="Proteomes" id="UP000235925">
    <property type="component" value="Unassembled WGS sequence"/>
</dbReference>
<dbReference type="AlphaFoldDB" id="A0A2N8RW49"/>
<feature type="region of interest" description="Disordered" evidence="1">
    <location>
        <begin position="186"/>
        <end position="206"/>
    </location>
</feature>
<comment type="caution">
    <text evidence="2">The sequence shown here is derived from an EMBL/GenBank/DDBJ whole genome shotgun (WGS) entry which is preliminary data.</text>
</comment>
<dbReference type="RefSeq" id="WP_258006896.1">
    <property type="nucleotide sequence ID" value="NZ_POUN01000013.1"/>
</dbReference>
<accession>A0A2N8RW49</accession>
<gene>
    <name evidence="2" type="ORF">CXK92_21525</name>
</gene>
<dbReference type="Pfam" id="PF05954">
    <property type="entry name" value="Phage_GPD"/>
    <property type="match status" value="1"/>
</dbReference>